<keyword evidence="3" id="KW-1185">Reference proteome</keyword>
<dbReference type="Pfam" id="PF00583">
    <property type="entry name" value="Acetyltransf_1"/>
    <property type="match status" value="1"/>
</dbReference>
<evidence type="ECO:0000313" key="2">
    <source>
        <dbReference type="EMBL" id="SBT09283.1"/>
    </source>
</evidence>
<dbReference type="STRING" id="1860102.ACCAA_680017"/>
<organism evidence="2 3">
    <name type="scientific">Candidatus Accumulibacter aalborgensis</name>
    <dbReference type="NCBI Taxonomy" id="1860102"/>
    <lineage>
        <taxon>Bacteria</taxon>
        <taxon>Pseudomonadati</taxon>
        <taxon>Pseudomonadota</taxon>
        <taxon>Betaproteobacteria</taxon>
        <taxon>Candidatus Accumulibacter</taxon>
    </lineage>
</organism>
<name>A0A1A8XYZ5_9PROT</name>
<dbReference type="EMBL" id="FLQX01000147">
    <property type="protein sequence ID" value="SBT09283.1"/>
    <property type="molecule type" value="Genomic_DNA"/>
</dbReference>
<gene>
    <name evidence="2" type="ORF">ACCAA_680017</name>
</gene>
<evidence type="ECO:0000313" key="3">
    <source>
        <dbReference type="Proteomes" id="UP000199169"/>
    </source>
</evidence>
<sequence length="72" mass="7900">MQGRGIGKLLYEDLFAFAKSSGASLVTCEYDVDPPNAPSRRFHEGFGFKEVGSQTVVSAHKRVSLQAVLLER</sequence>
<dbReference type="RefSeq" id="WP_245754675.1">
    <property type="nucleotide sequence ID" value="NZ_FLQX01000147.1"/>
</dbReference>
<dbReference type="AlphaFoldDB" id="A0A1A8XYZ5"/>
<dbReference type="GO" id="GO:0016747">
    <property type="term" value="F:acyltransferase activity, transferring groups other than amino-acyl groups"/>
    <property type="evidence" value="ECO:0007669"/>
    <property type="project" value="InterPro"/>
</dbReference>
<reference evidence="3" key="1">
    <citation type="submission" date="2016-06" db="EMBL/GenBank/DDBJ databases">
        <authorList>
            <person name="McIlroy S.J."/>
            <person name="Karst S.M."/>
            <person name="Albertsen M."/>
        </authorList>
    </citation>
    <scope>NUCLEOTIDE SEQUENCE [LARGE SCALE GENOMIC DNA]</scope>
</reference>
<proteinExistence type="predicted"/>
<accession>A0A1A8XYZ5</accession>
<dbReference type="Gene3D" id="3.40.630.30">
    <property type="match status" value="1"/>
</dbReference>
<dbReference type="Proteomes" id="UP000199169">
    <property type="component" value="Unassembled WGS sequence"/>
</dbReference>
<dbReference type="PROSITE" id="PS51186">
    <property type="entry name" value="GNAT"/>
    <property type="match status" value="1"/>
</dbReference>
<dbReference type="InterPro" id="IPR000182">
    <property type="entry name" value="GNAT_dom"/>
</dbReference>
<feature type="domain" description="N-acetyltransferase" evidence="1">
    <location>
        <begin position="1"/>
        <end position="72"/>
    </location>
</feature>
<evidence type="ECO:0000259" key="1">
    <source>
        <dbReference type="PROSITE" id="PS51186"/>
    </source>
</evidence>
<keyword evidence="2" id="KW-0808">Transferase</keyword>
<dbReference type="InterPro" id="IPR016181">
    <property type="entry name" value="Acyl_CoA_acyltransferase"/>
</dbReference>
<protein>
    <submittedName>
        <fullName evidence="2">Putative Acetyltransferase, GNAT family protein</fullName>
    </submittedName>
</protein>
<dbReference type="CDD" id="cd04301">
    <property type="entry name" value="NAT_SF"/>
    <property type="match status" value="1"/>
</dbReference>
<dbReference type="SUPFAM" id="SSF55729">
    <property type="entry name" value="Acyl-CoA N-acyltransferases (Nat)"/>
    <property type="match status" value="1"/>
</dbReference>